<protein>
    <submittedName>
        <fullName evidence="4">Uncharacterized protein</fullName>
    </submittedName>
</protein>
<sequence length="171" mass="18738">MLFIAGCNLFVVLSAILLQADYVLGHARITSPTPRAIENSVAKIDSTTNKTACHLYFCKGAQYADNVSNTRVYAPGTNVTFHIDIVAHHTGTAVDLATQKTIGSPVFLWPVYANNSVGPANWPKNESDFSIIIPSTLGTKCQTKGSCAIQWWWWAYSNGQTYENCVDFTTV</sequence>
<evidence type="ECO:0000313" key="5">
    <source>
        <dbReference type="Proteomes" id="UP000054097"/>
    </source>
</evidence>
<keyword evidence="5" id="KW-1185">Reference proteome</keyword>
<evidence type="ECO:0000256" key="2">
    <source>
        <dbReference type="ARBA" id="ARBA00023008"/>
    </source>
</evidence>
<gene>
    <name evidence="4" type="ORF">M408DRAFT_328976</name>
</gene>
<dbReference type="InterPro" id="IPR052282">
    <property type="entry name" value="Starch-active_LPMO"/>
</dbReference>
<dbReference type="Gene3D" id="2.70.50.70">
    <property type="match status" value="1"/>
</dbReference>
<organism evidence="4 5">
    <name type="scientific">Serendipita vermifera MAFF 305830</name>
    <dbReference type="NCBI Taxonomy" id="933852"/>
    <lineage>
        <taxon>Eukaryota</taxon>
        <taxon>Fungi</taxon>
        <taxon>Dikarya</taxon>
        <taxon>Basidiomycota</taxon>
        <taxon>Agaricomycotina</taxon>
        <taxon>Agaricomycetes</taxon>
        <taxon>Sebacinales</taxon>
        <taxon>Serendipitaceae</taxon>
        <taxon>Serendipita</taxon>
    </lineage>
</organism>
<reference evidence="4 5" key="1">
    <citation type="submission" date="2014-04" db="EMBL/GenBank/DDBJ databases">
        <authorList>
            <consortium name="DOE Joint Genome Institute"/>
            <person name="Kuo A."/>
            <person name="Zuccaro A."/>
            <person name="Kohler A."/>
            <person name="Nagy L.G."/>
            <person name="Floudas D."/>
            <person name="Copeland A."/>
            <person name="Barry K.W."/>
            <person name="Cichocki N."/>
            <person name="Veneault-Fourrey C."/>
            <person name="LaButti K."/>
            <person name="Lindquist E.A."/>
            <person name="Lipzen A."/>
            <person name="Lundell T."/>
            <person name="Morin E."/>
            <person name="Murat C."/>
            <person name="Sun H."/>
            <person name="Tunlid A."/>
            <person name="Henrissat B."/>
            <person name="Grigoriev I.V."/>
            <person name="Hibbett D.S."/>
            <person name="Martin F."/>
            <person name="Nordberg H.P."/>
            <person name="Cantor M.N."/>
            <person name="Hua S.X."/>
        </authorList>
    </citation>
    <scope>NUCLEOTIDE SEQUENCE [LARGE SCALE GENOMIC DNA]</scope>
    <source>
        <strain evidence="4 5">MAFF 305830</strain>
    </source>
</reference>
<dbReference type="PANTHER" id="PTHR36575">
    <property type="entry name" value="BINDING PROTEIN, PUTATIVE (AFU_ORTHOLOGUE AFUA_1G14430)-RELATED"/>
    <property type="match status" value="1"/>
</dbReference>
<proteinExistence type="predicted"/>
<dbReference type="STRING" id="933852.A0A0C3BB49"/>
<evidence type="ECO:0000313" key="4">
    <source>
        <dbReference type="EMBL" id="KIM29349.1"/>
    </source>
</evidence>
<accession>A0A0C3BB49</accession>
<feature type="chain" id="PRO_5002161656" evidence="3">
    <location>
        <begin position="26"/>
        <end position="171"/>
    </location>
</feature>
<keyword evidence="3" id="KW-0732">Signal</keyword>
<dbReference type="AlphaFoldDB" id="A0A0C3BB49"/>
<evidence type="ECO:0000256" key="3">
    <source>
        <dbReference type="SAM" id="SignalP"/>
    </source>
</evidence>
<dbReference type="OrthoDB" id="120613at2759"/>
<evidence type="ECO:0000256" key="1">
    <source>
        <dbReference type="ARBA" id="ARBA00001973"/>
    </source>
</evidence>
<dbReference type="PANTHER" id="PTHR36575:SF2">
    <property type="entry name" value="CHITIN-BINDING TYPE-4 DOMAIN-CONTAINING PROTEIN-RELATED"/>
    <property type="match status" value="1"/>
</dbReference>
<feature type="signal peptide" evidence="3">
    <location>
        <begin position="1"/>
        <end position="25"/>
    </location>
</feature>
<reference evidence="5" key="2">
    <citation type="submission" date="2015-01" db="EMBL/GenBank/DDBJ databases">
        <title>Evolutionary Origins and Diversification of the Mycorrhizal Mutualists.</title>
        <authorList>
            <consortium name="DOE Joint Genome Institute"/>
            <consortium name="Mycorrhizal Genomics Consortium"/>
            <person name="Kohler A."/>
            <person name="Kuo A."/>
            <person name="Nagy L.G."/>
            <person name="Floudas D."/>
            <person name="Copeland A."/>
            <person name="Barry K.W."/>
            <person name="Cichocki N."/>
            <person name="Veneault-Fourrey C."/>
            <person name="LaButti K."/>
            <person name="Lindquist E.A."/>
            <person name="Lipzen A."/>
            <person name="Lundell T."/>
            <person name="Morin E."/>
            <person name="Murat C."/>
            <person name="Riley R."/>
            <person name="Ohm R."/>
            <person name="Sun H."/>
            <person name="Tunlid A."/>
            <person name="Henrissat B."/>
            <person name="Grigoriev I.V."/>
            <person name="Hibbett D.S."/>
            <person name="Martin F."/>
        </authorList>
    </citation>
    <scope>NUCLEOTIDE SEQUENCE [LARGE SCALE GENOMIC DNA]</scope>
    <source>
        <strain evidence="5">MAFF 305830</strain>
    </source>
</reference>
<dbReference type="HOGENOM" id="CLU_053021_2_0_1"/>
<name>A0A0C3BB49_SERVB</name>
<dbReference type="Proteomes" id="UP000054097">
    <property type="component" value="Unassembled WGS sequence"/>
</dbReference>
<comment type="cofactor">
    <cofactor evidence="1">
        <name>Cu(2+)</name>
        <dbReference type="ChEBI" id="CHEBI:29036"/>
    </cofactor>
</comment>
<keyword evidence="2" id="KW-0186">Copper</keyword>
<dbReference type="EMBL" id="KN824289">
    <property type="protein sequence ID" value="KIM29349.1"/>
    <property type="molecule type" value="Genomic_DNA"/>
</dbReference>